<reference evidence="2 3" key="1">
    <citation type="submission" date="2018-04" db="EMBL/GenBank/DDBJ databases">
        <title>The genome of golden apple snail Pomacea canaliculata provides insight into stress tolerance and invasive adaptation.</title>
        <authorList>
            <person name="Liu C."/>
            <person name="Liu B."/>
            <person name="Ren Y."/>
            <person name="Zhang Y."/>
            <person name="Wang H."/>
            <person name="Li S."/>
            <person name="Jiang F."/>
            <person name="Yin L."/>
            <person name="Zhang G."/>
            <person name="Qian W."/>
            <person name="Fan W."/>
        </authorList>
    </citation>
    <scope>NUCLEOTIDE SEQUENCE [LARGE SCALE GENOMIC DNA]</scope>
    <source>
        <strain evidence="2">SZHN2017</strain>
        <tissue evidence="2">Muscle</tissue>
    </source>
</reference>
<dbReference type="STRING" id="400727.A0A2T7NSM9"/>
<organism evidence="2 3">
    <name type="scientific">Pomacea canaliculata</name>
    <name type="common">Golden apple snail</name>
    <dbReference type="NCBI Taxonomy" id="400727"/>
    <lineage>
        <taxon>Eukaryota</taxon>
        <taxon>Metazoa</taxon>
        <taxon>Spiralia</taxon>
        <taxon>Lophotrochozoa</taxon>
        <taxon>Mollusca</taxon>
        <taxon>Gastropoda</taxon>
        <taxon>Caenogastropoda</taxon>
        <taxon>Architaenioglossa</taxon>
        <taxon>Ampullarioidea</taxon>
        <taxon>Ampullariidae</taxon>
        <taxon>Pomacea</taxon>
    </lineage>
</organism>
<feature type="transmembrane region" description="Helical" evidence="1">
    <location>
        <begin position="405"/>
        <end position="423"/>
    </location>
</feature>
<feature type="transmembrane region" description="Helical" evidence="1">
    <location>
        <begin position="367"/>
        <end position="385"/>
    </location>
</feature>
<keyword evidence="1" id="KW-0472">Membrane</keyword>
<name>A0A2T7NSM9_POMCA</name>
<feature type="transmembrane region" description="Helical" evidence="1">
    <location>
        <begin position="332"/>
        <end position="355"/>
    </location>
</feature>
<feature type="transmembrane region" description="Helical" evidence="1">
    <location>
        <begin position="300"/>
        <end position="320"/>
    </location>
</feature>
<keyword evidence="1" id="KW-1133">Transmembrane helix</keyword>
<evidence type="ECO:0000313" key="2">
    <source>
        <dbReference type="EMBL" id="PVD24189.1"/>
    </source>
</evidence>
<dbReference type="PANTHER" id="PTHR39074:SF1">
    <property type="entry name" value="AGAP007547-PA"/>
    <property type="match status" value="1"/>
</dbReference>
<feature type="transmembrane region" description="Helical" evidence="1">
    <location>
        <begin position="269"/>
        <end position="288"/>
    </location>
</feature>
<proteinExistence type="predicted"/>
<evidence type="ECO:0000256" key="1">
    <source>
        <dbReference type="SAM" id="Phobius"/>
    </source>
</evidence>
<dbReference type="AlphaFoldDB" id="A0A2T7NSM9"/>
<dbReference type="EMBL" id="PZQS01000009">
    <property type="protein sequence ID" value="PVD24189.1"/>
    <property type="molecule type" value="Genomic_DNA"/>
</dbReference>
<comment type="caution">
    <text evidence="2">The sequence shown here is derived from an EMBL/GenBank/DDBJ whole genome shotgun (WGS) entry which is preliminary data.</text>
</comment>
<dbReference type="OrthoDB" id="10015560at2759"/>
<sequence length="424" mass="48572">MGGRTQQIISILQVPFCLGLKTRWREEPITKSSVVGWEQCPVTEKKAMYERQSSVWDDRKSLTEEEAGMIDVVAVSSRLLEDRKLLTDHDPIVNVTAWQTSDRWHIPLQIFRQISGGHDLYKGKFATVNVSTSSECETLRASPASASWPYESQVTRYTGAKTSILHPETTTNNRGTMIAGTTTSCDTPQDWVPNKPPVDRSTCSCSCFDTVFRGSYENPGNVGYKHLYFNTTANMAKMWLLTVVFLLLFYESLRYLYKLWQRSCSVRWGFLLLYVIQLYPHYYSWWSFLMYYNEEVYSFFTHHFVFMVTELLSTVIVLVLANAKNPLNHRQIGVVGIGLTHVLVAGLDQFVAHLIRGQGKAFQNARNIGLMVPDLVHVIIPSLYYYRHMRSTNAKMFDDRSRREIILLLLLVTGGVLCGRVLFP</sequence>
<feature type="transmembrane region" description="Helical" evidence="1">
    <location>
        <begin position="238"/>
        <end position="257"/>
    </location>
</feature>
<evidence type="ECO:0000313" key="3">
    <source>
        <dbReference type="Proteomes" id="UP000245119"/>
    </source>
</evidence>
<protein>
    <submittedName>
        <fullName evidence="2">Uncharacterized protein</fullName>
    </submittedName>
</protein>
<accession>A0A2T7NSM9</accession>
<keyword evidence="3" id="KW-1185">Reference proteome</keyword>
<keyword evidence="1" id="KW-0812">Transmembrane</keyword>
<gene>
    <name evidence="2" type="ORF">C0Q70_14659</name>
</gene>
<dbReference type="Proteomes" id="UP000245119">
    <property type="component" value="Linkage Group LG9"/>
</dbReference>
<dbReference type="PANTHER" id="PTHR39074">
    <property type="entry name" value="AGAP007547-PA"/>
    <property type="match status" value="1"/>
</dbReference>